<evidence type="ECO:0000313" key="5">
    <source>
        <dbReference type="Proteomes" id="UP001500016"/>
    </source>
</evidence>
<gene>
    <name evidence="4" type="ORF">GCM10009801_73450</name>
</gene>
<protein>
    <recommendedName>
        <fullName evidence="3">Carrier domain-containing protein</fullName>
    </recommendedName>
</protein>
<dbReference type="InterPro" id="IPR036736">
    <property type="entry name" value="ACP-like_sf"/>
</dbReference>
<sequence>MTQSGTSEEHTVVESEDLRATLAAAGTEERERLLREALRAQTAGVLEQPDIGEDSNFLEHGLTSLKALELTRGITSLTGIEIPLVAVIENPTPGQLARYASEAFAPESGANADSA</sequence>
<name>A0ABN2X047_9ACTN</name>
<dbReference type="SUPFAM" id="SSF47336">
    <property type="entry name" value="ACP-like"/>
    <property type="match status" value="1"/>
</dbReference>
<feature type="domain" description="Carrier" evidence="3">
    <location>
        <begin position="29"/>
        <end position="104"/>
    </location>
</feature>
<proteinExistence type="predicted"/>
<accession>A0ABN2X047</accession>
<evidence type="ECO:0000256" key="2">
    <source>
        <dbReference type="ARBA" id="ARBA00022553"/>
    </source>
</evidence>
<dbReference type="InterPro" id="IPR009081">
    <property type="entry name" value="PP-bd_ACP"/>
</dbReference>
<comment type="caution">
    <text evidence="4">The sequence shown here is derived from an EMBL/GenBank/DDBJ whole genome shotgun (WGS) entry which is preliminary data.</text>
</comment>
<dbReference type="InterPro" id="IPR020806">
    <property type="entry name" value="PKS_PP-bd"/>
</dbReference>
<evidence type="ECO:0000256" key="1">
    <source>
        <dbReference type="ARBA" id="ARBA00022450"/>
    </source>
</evidence>
<keyword evidence="1" id="KW-0596">Phosphopantetheine</keyword>
<dbReference type="EMBL" id="BAAAPE010000024">
    <property type="protein sequence ID" value="GAA2100733.1"/>
    <property type="molecule type" value="Genomic_DNA"/>
</dbReference>
<dbReference type="SMART" id="SM00823">
    <property type="entry name" value="PKS_PP"/>
    <property type="match status" value="1"/>
</dbReference>
<keyword evidence="5" id="KW-1185">Reference proteome</keyword>
<dbReference type="PROSITE" id="PS50075">
    <property type="entry name" value="CARRIER"/>
    <property type="match status" value="1"/>
</dbReference>
<dbReference type="RefSeq" id="WP_344534619.1">
    <property type="nucleotide sequence ID" value="NZ_BAAAPE010000024.1"/>
</dbReference>
<organism evidence="4 5">
    <name type="scientific">Streptomyces albiaxialis</name>
    <dbReference type="NCBI Taxonomy" id="329523"/>
    <lineage>
        <taxon>Bacteria</taxon>
        <taxon>Bacillati</taxon>
        <taxon>Actinomycetota</taxon>
        <taxon>Actinomycetes</taxon>
        <taxon>Kitasatosporales</taxon>
        <taxon>Streptomycetaceae</taxon>
        <taxon>Streptomyces</taxon>
    </lineage>
</organism>
<keyword evidence="2" id="KW-0597">Phosphoprotein</keyword>
<evidence type="ECO:0000259" key="3">
    <source>
        <dbReference type="PROSITE" id="PS50075"/>
    </source>
</evidence>
<dbReference type="Proteomes" id="UP001500016">
    <property type="component" value="Unassembled WGS sequence"/>
</dbReference>
<evidence type="ECO:0000313" key="4">
    <source>
        <dbReference type="EMBL" id="GAA2100733.1"/>
    </source>
</evidence>
<reference evidence="4 5" key="1">
    <citation type="journal article" date="2019" name="Int. J. Syst. Evol. Microbiol.">
        <title>The Global Catalogue of Microorganisms (GCM) 10K type strain sequencing project: providing services to taxonomists for standard genome sequencing and annotation.</title>
        <authorList>
            <consortium name="The Broad Institute Genomics Platform"/>
            <consortium name="The Broad Institute Genome Sequencing Center for Infectious Disease"/>
            <person name="Wu L."/>
            <person name="Ma J."/>
        </authorList>
    </citation>
    <scope>NUCLEOTIDE SEQUENCE [LARGE SCALE GENOMIC DNA]</scope>
    <source>
        <strain evidence="4 5">JCM 15478</strain>
    </source>
</reference>
<dbReference type="Gene3D" id="1.10.1200.10">
    <property type="entry name" value="ACP-like"/>
    <property type="match status" value="1"/>
</dbReference>
<dbReference type="Pfam" id="PF00550">
    <property type="entry name" value="PP-binding"/>
    <property type="match status" value="1"/>
</dbReference>